<organism evidence="1 2">
    <name type="scientific">Paraglaciecola hydrolytica</name>
    <dbReference type="NCBI Taxonomy" id="1799789"/>
    <lineage>
        <taxon>Bacteria</taxon>
        <taxon>Pseudomonadati</taxon>
        <taxon>Pseudomonadota</taxon>
        <taxon>Gammaproteobacteria</taxon>
        <taxon>Alteromonadales</taxon>
        <taxon>Alteromonadaceae</taxon>
        <taxon>Paraglaciecola</taxon>
    </lineage>
</organism>
<accession>A0A135ZZ40</accession>
<proteinExistence type="predicted"/>
<gene>
    <name evidence="1" type="ORF">AX660_17890</name>
</gene>
<evidence type="ECO:0000313" key="2">
    <source>
        <dbReference type="Proteomes" id="UP000070299"/>
    </source>
</evidence>
<dbReference type="RefSeq" id="WP_068378361.1">
    <property type="nucleotide sequence ID" value="NZ_LSNE01000007.1"/>
</dbReference>
<dbReference type="EMBL" id="LSNE01000007">
    <property type="protein sequence ID" value="KXI28249.1"/>
    <property type="molecule type" value="Genomic_DNA"/>
</dbReference>
<evidence type="ECO:0000313" key="1">
    <source>
        <dbReference type="EMBL" id="KXI28249.1"/>
    </source>
</evidence>
<evidence type="ECO:0008006" key="3">
    <source>
        <dbReference type="Google" id="ProtNLM"/>
    </source>
</evidence>
<reference evidence="2" key="1">
    <citation type="submission" date="2016-02" db="EMBL/GenBank/DDBJ databases">
        <authorList>
            <person name="Schultz-Johansen M."/>
            <person name="Glaring M.A."/>
            <person name="Bech P.K."/>
            <person name="Stougaard P."/>
        </authorList>
    </citation>
    <scope>NUCLEOTIDE SEQUENCE [LARGE SCALE GENOMIC DNA]</scope>
    <source>
        <strain evidence="2">S66</strain>
    </source>
</reference>
<dbReference type="Proteomes" id="UP000070299">
    <property type="component" value="Unassembled WGS sequence"/>
</dbReference>
<comment type="caution">
    <text evidence="1">The sequence shown here is derived from an EMBL/GenBank/DDBJ whole genome shotgun (WGS) entry which is preliminary data.</text>
</comment>
<dbReference type="AlphaFoldDB" id="A0A135ZZ40"/>
<dbReference type="OrthoDB" id="6335299at2"/>
<sequence>MQILAFADNECEKSMKFPVHGDVNVEVSGQIIIVHVRGPWNIELVQLSRSKSLPYVNDLSTQGCWALIVQVSGSVVCTPDSLTLIKQGADKDISGGKRICTSYVITPDTEGYNLMLPIWHDIYRGKIPFEIFATLDEAVDWSHQQLLNSP</sequence>
<keyword evidence="2" id="KW-1185">Reference proteome</keyword>
<protein>
    <recommendedName>
        <fullName evidence="3">STAS/SEC14 domain-containing protein</fullName>
    </recommendedName>
</protein>
<name>A0A135ZZ40_9ALTE</name>